<evidence type="ECO:0000313" key="2">
    <source>
        <dbReference type="EMBL" id="GMT02381.1"/>
    </source>
</evidence>
<evidence type="ECO:0000313" key="3">
    <source>
        <dbReference type="Proteomes" id="UP001432027"/>
    </source>
</evidence>
<dbReference type="AlphaFoldDB" id="A0AAV5U667"/>
<evidence type="ECO:0000259" key="1">
    <source>
        <dbReference type="PROSITE" id="PS50097"/>
    </source>
</evidence>
<dbReference type="InterPro" id="IPR000210">
    <property type="entry name" value="BTB/POZ_dom"/>
</dbReference>
<dbReference type="Gene3D" id="3.30.710.10">
    <property type="entry name" value="Potassium Channel Kv1.1, Chain A"/>
    <property type="match status" value="1"/>
</dbReference>
<dbReference type="CDD" id="cd18186">
    <property type="entry name" value="BTB_POZ_ZBTB_KLHL-like"/>
    <property type="match status" value="1"/>
</dbReference>
<dbReference type="PANTHER" id="PTHR47022:SF1">
    <property type="entry name" value="BTB AND MATH DOMAIN-CONTAINING PROTEIN 36-RELATED"/>
    <property type="match status" value="1"/>
</dbReference>
<proteinExistence type="predicted"/>
<dbReference type="PANTHER" id="PTHR47022">
    <property type="entry name" value="BTB AND MATH DOMAIN-CONTAINING PROTEIN 36-RELATED"/>
    <property type="match status" value="1"/>
</dbReference>
<accession>A0AAV5U667</accession>
<sequence>MSQSKEMEFNFGVRTIAFESKPTWEELLSPDEVFIIDDKVVIEVIVEIIDSKLNYEIDTTPIIDPSMFASPNESGNVTLVIGDKKLRVSKDILAVHSSVFAAMFFGDFAEKGKEEIKLKDVVYEEFLYLLHVIYLGTTEIPANSLVGQTDKRVVQNRASEPR</sequence>
<dbReference type="SMART" id="SM00225">
    <property type="entry name" value="BTB"/>
    <property type="match status" value="1"/>
</dbReference>
<comment type="caution">
    <text evidence="2">The sequence shown here is derived from an EMBL/GenBank/DDBJ whole genome shotgun (WGS) entry which is preliminary data.</text>
</comment>
<feature type="domain" description="BTB" evidence="1">
    <location>
        <begin position="75"/>
        <end position="142"/>
    </location>
</feature>
<dbReference type="Proteomes" id="UP001432027">
    <property type="component" value="Unassembled WGS sequence"/>
</dbReference>
<protein>
    <recommendedName>
        <fullName evidence="1">BTB domain-containing protein</fullName>
    </recommendedName>
</protein>
<dbReference type="EMBL" id="BTSX01000005">
    <property type="protein sequence ID" value="GMT02381.1"/>
    <property type="molecule type" value="Genomic_DNA"/>
</dbReference>
<reference evidence="2" key="1">
    <citation type="submission" date="2023-10" db="EMBL/GenBank/DDBJ databases">
        <title>Genome assembly of Pristionchus species.</title>
        <authorList>
            <person name="Yoshida K."/>
            <person name="Sommer R.J."/>
        </authorList>
    </citation>
    <scope>NUCLEOTIDE SEQUENCE</scope>
    <source>
        <strain evidence="2">RS0144</strain>
    </source>
</reference>
<organism evidence="2 3">
    <name type="scientific">Pristionchus entomophagus</name>
    <dbReference type="NCBI Taxonomy" id="358040"/>
    <lineage>
        <taxon>Eukaryota</taxon>
        <taxon>Metazoa</taxon>
        <taxon>Ecdysozoa</taxon>
        <taxon>Nematoda</taxon>
        <taxon>Chromadorea</taxon>
        <taxon>Rhabditida</taxon>
        <taxon>Rhabditina</taxon>
        <taxon>Diplogasteromorpha</taxon>
        <taxon>Diplogasteroidea</taxon>
        <taxon>Neodiplogasteridae</taxon>
        <taxon>Pristionchus</taxon>
    </lineage>
</organism>
<keyword evidence="3" id="KW-1185">Reference proteome</keyword>
<dbReference type="SUPFAM" id="SSF54695">
    <property type="entry name" value="POZ domain"/>
    <property type="match status" value="1"/>
</dbReference>
<gene>
    <name evidence="2" type="ORF">PENTCL1PPCAC_24555</name>
</gene>
<dbReference type="InterPro" id="IPR011333">
    <property type="entry name" value="SKP1/BTB/POZ_sf"/>
</dbReference>
<dbReference type="PROSITE" id="PS50097">
    <property type="entry name" value="BTB"/>
    <property type="match status" value="1"/>
</dbReference>
<dbReference type="Pfam" id="PF00651">
    <property type="entry name" value="BTB"/>
    <property type="match status" value="1"/>
</dbReference>
<name>A0AAV5U667_9BILA</name>